<comment type="caution">
    <text evidence="1">The sequence shown here is derived from an EMBL/GenBank/DDBJ whole genome shotgun (WGS) entry which is preliminary data.</text>
</comment>
<protein>
    <submittedName>
        <fullName evidence="1">Uncharacterized protein</fullName>
    </submittedName>
</protein>
<name>A0A8K0CZ89_IGNLU</name>
<proteinExistence type="predicted"/>
<dbReference type="Proteomes" id="UP000801492">
    <property type="component" value="Unassembled WGS sequence"/>
</dbReference>
<accession>A0A8K0CZ89</accession>
<evidence type="ECO:0000313" key="1">
    <source>
        <dbReference type="EMBL" id="KAF2894146.1"/>
    </source>
</evidence>
<dbReference type="AlphaFoldDB" id="A0A8K0CZ89"/>
<keyword evidence="2" id="KW-1185">Reference proteome</keyword>
<evidence type="ECO:0000313" key="2">
    <source>
        <dbReference type="Proteomes" id="UP000801492"/>
    </source>
</evidence>
<gene>
    <name evidence="1" type="ORF">ILUMI_12023</name>
</gene>
<reference evidence="1" key="1">
    <citation type="submission" date="2019-08" db="EMBL/GenBank/DDBJ databases">
        <title>The genome of the North American firefly Photinus pyralis.</title>
        <authorList>
            <consortium name="Photinus pyralis genome working group"/>
            <person name="Fallon T.R."/>
            <person name="Sander Lower S.E."/>
            <person name="Weng J.-K."/>
        </authorList>
    </citation>
    <scope>NUCLEOTIDE SEQUENCE</scope>
    <source>
        <strain evidence="1">TRF0915ILg1</strain>
        <tissue evidence="1">Whole body</tissue>
    </source>
</reference>
<dbReference type="EMBL" id="VTPC01007280">
    <property type="protein sequence ID" value="KAF2894146.1"/>
    <property type="molecule type" value="Genomic_DNA"/>
</dbReference>
<organism evidence="1 2">
    <name type="scientific">Ignelater luminosus</name>
    <name type="common">Cucubano</name>
    <name type="synonym">Pyrophorus luminosus</name>
    <dbReference type="NCBI Taxonomy" id="2038154"/>
    <lineage>
        <taxon>Eukaryota</taxon>
        <taxon>Metazoa</taxon>
        <taxon>Ecdysozoa</taxon>
        <taxon>Arthropoda</taxon>
        <taxon>Hexapoda</taxon>
        <taxon>Insecta</taxon>
        <taxon>Pterygota</taxon>
        <taxon>Neoptera</taxon>
        <taxon>Endopterygota</taxon>
        <taxon>Coleoptera</taxon>
        <taxon>Polyphaga</taxon>
        <taxon>Elateriformia</taxon>
        <taxon>Elateroidea</taxon>
        <taxon>Elateridae</taxon>
        <taxon>Agrypninae</taxon>
        <taxon>Pyrophorini</taxon>
        <taxon>Ignelater</taxon>
    </lineage>
</organism>
<feature type="non-terminal residue" evidence="1">
    <location>
        <position position="53"/>
    </location>
</feature>
<sequence>MESILKTEISEEYKTTYLPFIKEEKPFTPDEIKNLPIDTHTKYLTIMQEETDG</sequence>